<evidence type="ECO:0000313" key="1">
    <source>
        <dbReference type="EMBL" id="EPT00492.1"/>
    </source>
</evidence>
<dbReference type="HOGENOM" id="CLU_006344_8_0_1"/>
<dbReference type="InterPro" id="IPR041078">
    <property type="entry name" value="Plavaka"/>
</dbReference>
<reference evidence="1 2" key="1">
    <citation type="journal article" date="2012" name="Science">
        <title>The Paleozoic origin of enzymatic lignin decomposition reconstructed from 31 fungal genomes.</title>
        <authorList>
            <person name="Floudas D."/>
            <person name="Binder M."/>
            <person name="Riley R."/>
            <person name="Barry K."/>
            <person name="Blanchette R.A."/>
            <person name="Henrissat B."/>
            <person name="Martinez A.T."/>
            <person name="Otillar R."/>
            <person name="Spatafora J.W."/>
            <person name="Yadav J.S."/>
            <person name="Aerts A."/>
            <person name="Benoit I."/>
            <person name="Boyd A."/>
            <person name="Carlson A."/>
            <person name="Copeland A."/>
            <person name="Coutinho P.M."/>
            <person name="de Vries R.P."/>
            <person name="Ferreira P."/>
            <person name="Findley K."/>
            <person name="Foster B."/>
            <person name="Gaskell J."/>
            <person name="Glotzer D."/>
            <person name="Gorecki P."/>
            <person name="Heitman J."/>
            <person name="Hesse C."/>
            <person name="Hori C."/>
            <person name="Igarashi K."/>
            <person name="Jurgens J.A."/>
            <person name="Kallen N."/>
            <person name="Kersten P."/>
            <person name="Kohler A."/>
            <person name="Kuees U."/>
            <person name="Kumar T.K.A."/>
            <person name="Kuo A."/>
            <person name="LaButti K."/>
            <person name="Larrondo L.F."/>
            <person name="Lindquist E."/>
            <person name="Ling A."/>
            <person name="Lombard V."/>
            <person name="Lucas S."/>
            <person name="Lundell T."/>
            <person name="Martin R."/>
            <person name="McLaughlin D.J."/>
            <person name="Morgenstern I."/>
            <person name="Morin E."/>
            <person name="Murat C."/>
            <person name="Nagy L.G."/>
            <person name="Nolan M."/>
            <person name="Ohm R.A."/>
            <person name="Patyshakuliyeva A."/>
            <person name="Rokas A."/>
            <person name="Ruiz-Duenas F.J."/>
            <person name="Sabat G."/>
            <person name="Salamov A."/>
            <person name="Samejima M."/>
            <person name="Schmutz J."/>
            <person name="Slot J.C."/>
            <person name="St John F."/>
            <person name="Stenlid J."/>
            <person name="Sun H."/>
            <person name="Sun S."/>
            <person name="Syed K."/>
            <person name="Tsang A."/>
            <person name="Wiebenga A."/>
            <person name="Young D."/>
            <person name="Pisabarro A."/>
            <person name="Eastwood D.C."/>
            <person name="Martin F."/>
            <person name="Cullen D."/>
            <person name="Grigoriev I.V."/>
            <person name="Hibbett D.S."/>
        </authorList>
    </citation>
    <scope>NUCLEOTIDE SEQUENCE</scope>
    <source>
        <strain evidence="2">FP-58527</strain>
    </source>
</reference>
<dbReference type="Pfam" id="PF18759">
    <property type="entry name" value="Plavaka"/>
    <property type="match status" value="1"/>
</dbReference>
<dbReference type="OrthoDB" id="2418900at2759"/>
<keyword evidence="2" id="KW-1185">Reference proteome</keyword>
<dbReference type="EMBL" id="KE504148">
    <property type="protein sequence ID" value="EPT00492.1"/>
    <property type="molecule type" value="Genomic_DNA"/>
</dbReference>
<dbReference type="InParanoid" id="S8E601"/>
<gene>
    <name evidence="1" type="ORF">FOMPIDRAFT_62712</name>
</gene>
<organism evidence="1 2">
    <name type="scientific">Fomitopsis schrenkii</name>
    <name type="common">Brown rot fungus</name>
    <dbReference type="NCBI Taxonomy" id="2126942"/>
    <lineage>
        <taxon>Eukaryota</taxon>
        <taxon>Fungi</taxon>
        <taxon>Dikarya</taxon>
        <taxon>Basidiomycota</taxon>
        <taxon>Agaricomycotina</taxon>
        <taxon>Agaricomycetes</taxon>
        <taxon>Polyporales</taxon>
        <taxon>Fomitopsis</taxon>
    </lineage>
</organism>
<protein>
    <submittedName>
        <fullName evidence="1">Uncharacterized protein</fullName>
    </submittedName>
</protein>
<dbReference type="AlphaFoldDB" id="S8E601"/>
<dbReference type="Proteomes" id="UP000015241">
    <property type="component" value="Unassembled WGS sequence"/>
</dbReference>
<dbReference type="STRING" id="743788.S8E601"/>
<accession>S8E601</accession>
<sequence>MLIGYFSVEKIDSTGLTECKCCTLVQQLFHKSVKIILEPLIEAGKNGIDVTGGDGKVRCVHPVLAVYVADYPEQCLVACSKYSTCPICQCPESSLGEEGTQTPRCWTLDVLKLSRSKGAKGSSTFIDACQNLNVSGYIVDPFWKDHILADIHLSITPDILHQLYQGVFKHVLEW</sequence>
<evidence type="ECO:0000313" key="2">
    <source>
        <dbReference type="Proteomes" id="UP000015241"/>
    </source>
</evidence>
<proteinExistence type="predicted"/>
<name>S8E601_FOMSC</name>